<reference evidence="2" key="1">
    <citation type="submission" date="2023-06" db="EMBL/GenBank/DDBJ databases">
        <title>Genome-scale phylogeny and comparative genomics of the fungal order Sordariales.</title>
        <authorList>
            <consortium name="Lawrence Berkeley National Laboratory"/>
            <person name="Hensen N."/>
            <person name="Bonometti L."/>
            <person name="Westerberg I."/>
            <person name="Brannstrom I.O."/>
            <person name="Guillou S."/>
            <person name="Cros-Aarteil S."/>
            <person name="Calhoun S."/>
            <person name="Haridas S."/>
            <person name="Kuo A."/>
            <person name="Mondo S."/>
            <person name="Pangilinan J."/>
            <person name="Riley R."/>
            <person name="Labutti K."/>
            <person name="Andreopoulos B."/>
            <person name="Lipzen A."/>
            <person name="Chen C."/>
            <person name="Yanf M."/>
            <person name="Daum C."/>
            <person name="Ng V."/>
            <person name="Clum A."/>
            <person name="Steindorff A."/>
            <person name="Ohm R."/>
            <person name="Martin F."/>
            <person name="Silar P."/>
            <person name="Natvig D."/>
            <person name="Lalanne C."/>
            <person name="Gautier V."/>
            <person name="Ament-Velasquez S.L."/>
            <person name="Kruys A."/>
            <person name="Hutchinson M.I."/>
            <person name="Powell A.J."/>
            <person name="Barry K."/>
            <person name="Miller A.N."/>
            <person name="Grigoriev I.V."/>
            <person name="Debuchy R."/>
            <person name="Gladieux P."/>
            <person name="Thoren M.H."/>
            <person name="Johannesson H."/>
        </authorList>
    </citation>
    <scope>NUCLEOTIDE SEQUENCE</scope>
    <source>
        <strain evidence="2">CBS 606.72</strain>
    </source>
</reference>
<dbReference type="AlphaFoldDB" id="A0AA40CB55"/>
<evidence type="ECO:0000313" key="3">
    <source>
        <dbReference type="Proteomes" id="UP001175000"/>
    </source>
</evidence>
<dbReference type="EMBL" id="JAULSU010000001">
    <property type="protein sequence ID" value="KAK0631775.1"/>
    <property type="molecule type" value="Genomic_DNA"/>
</dbReference>
<feature type="region of interest" description="Disordered" evidence="1">
    <location>
        <begin position="1"/>
        <end position="38"/>
    </location>
</feature>
<accession>A0AA40CB55</accession>
<feature type="compositionally biased region" description="Polar residues" evidence="1">
    <location>
        <begin position="1"/>
        <end position="10"/>
    </location>
</feature>
<feature type="compositionally biased region" description="Low complexity" evidence="1">
    <location>
        <begin position="268"/>
        <end position="281"/>
    </location>
</feature>
<feature type="region of interest" description="Disordered" evidence="1">
    <location>
        <begin position="267"/>
        <end position="294"/>
    </location>
</feature>
<organism evidence="2 3">
    <name type="scientific">Immersiella caudata</name>
    <dbReference type="NCBI Taxonomy" id="314043"/>
    <lineage>
        <taxon>Eukaryota</taxon>
        <taxon>Fungi</taxon>
        <taxon>Dikarya</taxon>
        <taxon>Ascomycota</taxon>
        <taxon>Pezizomycotina</taxon>
        <taxon>Sordariomycetes</taxon>
        <taxon>Sordariomycetidae</taxon>
        <taxon>Sordariales</taxon>
        <taxon>Lasiosphaeriaceae</taxon>
        <taxon>Immersiella</taxon>
    </lineage>
</organism>
<gene>
    <name evidence="2" type="ORF">B0T14DRAFT_467970</name>
</gene>
<keyword evidence="3" id="KW-1185">Reference proteome</keyword>
<sequence>MRDAFNTANFGGNRAGHHHVPRGIFSPSTPIVARPPRPRTRSVARIELQDSLLLASEAEWKPSVVLGSPLWLEGEDLSRIQIADRKVAQRRLWMEHYNGASDFPVLLDQAIQERSQLDPTDEENTKPKSSLASFHSKIIAERATLLQTLLESSQFQPERDNITAAITGYATGEITYSASYTLLWAGHIVDRCPSYASFTQDREARLDRYGALHGPGWLWYEPPLAGPSTITAKKAICLENQLAWRRQTDNMGHYEITMGFRRRKAAVSRTTTTHTRTSPSPSHRRAHKTPTVSDPDGPTIFWSVLLDSGATFPCLFEGDLSRLGIHPRTYAAQTYRTIATADNAKIMRTYDLDVAISSPSGSTPAKDITTLGTVTIPVVALPGSAPDDASDPASAPDRLSGIVPFHMAYVSSAPYKFKIWMGSERRDVLGAARFPGRMLDSSSGTPIQPHTTLSGLGTPARVVFEHRLADGSKRVVTDTDEGGLGSLVVSGPEVGMVHSIDEEKSHHQGETLRRMSQG</sequence>
<proteinExistence type="predicted"/>
<evidence type="ECO:0000313" key="2">
    <source>
        <dbReference type="EMBL" id="KAK0631775.1"/>
    </source>
</evidence>
<evidence type="ECO:0000256" key="1">
    <source>
        <dbReference type="SAM" id="MobiDB-lite"/>
    </source>
</evidence>
<name>A0AA40CB55_9PEZI</name>
<dbReference type="Proteomes" id="UP001175000">
    <property type="component" value="Unassembled WGS sequence"/>
</dbReference>
<protein>
    <submittedName>
        <fullName evidence="2">Uncharacterized protein</fullName>
    </submittedName>
</protein>
<comment type="caution">
    <text evidence="2">The sequence shown here is derived from an EMBL/GenBank/DDBJ whole genome shotgun (WGS) entry which is preliminary data.</text>
</comment>